<dbReference type="PROSITE" id="PS00678">
    <property type="entry name" value="WD_REPEATS_1"/>
    <property type="match status" value="1"/>
</dbReference>
<dbReference type="PANTHER" id="PTHR19848">
    <property type="entry name" value="WD40 REPEAT PROTEIN"/>
    <property type="match status" value="1"/>
</dbReference>
<dbReference type="InterPro" id="IPR019775">
    <property type="entry name" value="WD40_repeat_CS"/>
</dbReference>
<dbReference type="KEGG" id="ccp:CHC_T00009397001"/>
<dbReference type="SUPFAM" id="SSF52540">
    <property type="entry name" value="P-loop containing nucleoside triphosphate hydrolases"/>
    <property type="match status" value="1"/>
</dbReference>
<dbReference type="OMA" id="QMREKAN"/>
<dbReference type="RefSeq" id="XP_005715467.1">
    <property type="nucleotide sequence ID" value="XM_005715410.1"/>
</dbReference>
<dbReference type="Gene3D" id="1.25.40.370">
    <property type="match status" value="1"/>
</dbReference>
<dbReference type="GeneID" id="17323184"/>
<gene>
    <name evidence="6" type="ORF">CHC_T00009397001</name>
</gene>
<proteinExistence type="predicted"/>
<feature type="repeat" description="WD" evidence="3">
    <location>
        <begin position="1105"/>
        <end position="1146"/>
    </location>
</feature>
<evidence type="ECO:0000259" key="5">
    <source>
        <dbReference type="Pfam" id="PF00931"/>
    </source>
</evidence>
<accession>R7QCZ9</accession>
<evidence type="ECO:0000256" key="2">
    <source>
        <dbReference type="ARBA" id="ARBA00022737"/>
    </source>
</evidence>
<dbReference type="InterPro" id="IPR001680">
    <property type="entry name" value="WD40_rpt"/>
</dbReference>
<dbReference type="OrthoDB" id="400at2759"/>
<feature type="repeat" description="WD" evidence="3">
    <location>
        <begin position="1021"/>
        <end position="1055"/>
    </location>
</feature>
<dbReference type="Pfam" id="PF00400">
    <property type="entry name" value="WD40"/>
    <property type="match status" value="7"/>
</dbReference>
<reference evidence="7" key="1">
    <citation type="journal article" date="2013" name="Proc. Natl. Acad. Sci. U.S.A.">
        <title>Genome structure and metabolic features in the red seaweed Chondrus crispus shed light on evolution of the Archaeplastida.</title>
        <authorList>
            <person name="Collen J."/>
            <person name="Porcel B."/>
            <person name="Carre W."/>
            <person name="Ball S.G."/>
            <person name="Chaparro C."/>
            <person name="Tonon T."/>
            <person name="Barbeyron T."/>
            <person name="Michel G."/>
            <person name="Noel B."/>
            <person name="Valentin K."/>
            <person name="Elias M."/>
            <person name="Artiguenave F."/>
            <person name="Arun A."/>
            <person name="Aury J.M."/>
            <person name="Barbosa-Neto J.F."/>
            <person name="Bothwell J.H."/>
            <person name="Bouget F.Y."/>
            <person name="Brillet L."/>
            <person name="Cabello-Hurtado F."/>
            <person name="Capella-Gutierrez S."/>
            <person name="Charrier B."/>
            <person name="Cladiere L."/>
            <person name="Cock J.M."/>
            <person name="Coelho S.M."/>
            <person name="Colleoni C."/>
            <person name="Czjzek M."/>
            <person name="Da Silva C."/>
            <person name="Delage L."/>
            <person name="Denoeud F."/>
            <person name="Deschamps P."/>
            <person name="Dittami S.M."/>
            <person name="Gabaldon T."/>
            <person name="Gachon C.M."/>
            <person name="Groisillier A."/>
            <person name="Herve C."/>
            <person name="Jabbari K."/>
            <person name="Katinka M."/>
            <person name="Kloareg B."/>
            <person name="Kowalczyk N."/>
            <person name="Labadie K."/>
            <person name="Leblanc C."/>
            <person name="Lopez P.J."/>
            <person name="McLachlan D.H."/>
            <person name="Meslet-Cladiere L."/>
            <person name="Moustafa A."/>
            <person name="Nehr Z."/>
            <person name="Nyvall Collen P."/>
            <person name="Panaud O."/>
            <person name="Partensky F."/>
            <person name="Poulain J."/>
            <person name="Rensing S.A."/>
            <person name="Rousvoal S."/>
            <person name="Samson G."/>
            <person name="Symeonidi A."/>
            <person name="Weissenbach J."/>
            <person name="Zambounis A."/>
            <person name="Wincker P."/>
            <person name="Boyen C."/>
        </authorList>
    </citation>
    <scope>NUCLEOTIDE SEQUENCE [LARGE SCALE GENOMIC DNA]</scope>
    <source>
        <strain evidence="7">cv. Stackhouse</strain>
    </source>
</reference>
<dbReference type="PROSITE" id="PS50294">
    <property type="entry name" value="WD_REPEATS_REGION"/>
    <property type="match status" value="6"/>
</dbReference>
<evidence type="ECO:0000256" key="3">
    <source>
        <dbReference type="PROSITE-ProRule" id="PRU00221"/>
    </source>
</evidence>
<dbReference type="PRINTS" id="PR00364">
    <property type="entry name" value="DISEASERSIST"/>
</dbReference>
<dbReference type="SUPFAM" id="SSF50978">
    <property type="entry name" value="WD40 repeat-like"/>
    <property type="match status" value="1"/>
</dbReference>
<dbReference type="PhylomeDB" id="R7QCZ9"/>
<dbReference type="InterPro" id="IPR015943">
    <property type="entry name" value="WD40/YVTN_repeat-like_dom_sf"/>
</dbReference>
<feature type="region of interest" description="Disordered" evidence="4">
    <location>
        <begin position="1261"/>
        <end position="1293"/>
    </location>
</feature>
<dbReference type="InterPro" id="IPR036322">
    <property type="entry name" value="WD40_repeat_dom_sf"/>
</dbReference>
<sequence>MTTLSQASKGTIGALQDAKKWALTVGEAVAGSRGAISVLENLFTGLPIAGPITQVLGIAADVAILTVERAGKEAEVRDLVPRCQAIARDVVRALFFSLDFAAVEDSVVEKLFLTLQKCCNVARSAEQFVMESKILQYLAVEDVSTLLLDVKDIEAQVTSLRILQYAQENHARGQRLQETQEIVVRQALKEAFRPALIVPPVSCSATMDFSEVADTPESGLKKMLFDDRSTSGLVAVVGMTGVGKTTMLSSIVKEPSVRRYFDGGIYEMRIGGQCSFDKLKLELVKAIHRSGGKVTSEKLAGFSSLYDAIDLAREWFFGHRCLFVWDDIESSPDALTGYVRELRSILDLIVGSRALFSTRDSTLANNLANPRDIVQVVPRSSDVSERIFYSHAAIPDSEVAALKSSPSRPSFVFLKDVLAILQECAGLPLHLAVCGKAIALTRAGGCARPLHACKKFLHDGEEIASLRNEALTTSFMDTYAGFEATVDRDLALCKVILVNEQLESAVAENVYFGLCAIRKDQWISEGIAARIWGLTRVSSLSVLAAMRRYNLLETREHDGEVQFRIHGLLHAYCEKKSKKSVERPPWFWHQTLLNSYMNNTKEKQREWWDCKTLDDGYLRQSLIYHLVKGKLYRELGELLLDCRWVQRRLQKTAKVTCEELRLLQLDYETLKSLSVREDVSEMITISQVTIEDLALALSYISQAIRLARSSIMQNPQEYGFQICTRLVHVQNMSSVRLFLESWKKHARRPLARSVRQSLTLAGQSLVQSVAIGWVIKSVAYIPNTELVLAVGQRGAVLVDLEKGAIENVLSTCEYGKEVIESVEVNEGGSHAIFGWADGTIDLWNLRLLKFVKSYAFPGLLSLAFTADGKEIVVGSEDGDVHLLDLKSGRPARGPFHGHSKRVTNVATGSDCRLIASGSDDHTVRIWDKTGTTALRVIKMPNRWIRCVAWTSDMKRIVAGTEQNDIWVCDADAVMPPTVIKASNWINSVRVTRNSQMIVSASHDGTVQLWDLVRNVQLGEPLRGHLELVTSVSIDSEEKHVVSSSYDGTLKQWRLKPNIAKPSGHARGISCLAINFRSNMAASGSYDQKVKLFDLTSGETLHNGILVGPSSHVQSVAFSPNGGLLACGHRNGTIAVWDTPSAGLVHEIIRGHRSGVRCLSFSPDGRFLASGSEDKTVKIWDCRDPSGSDPLLLLGHKNWVVCVCYIETGQFLVSGSFDRTVRIWNSASGDCVEQPLRIQDMPVRLKFSEHDSMLTATLRNSKSQSWHVGSERNTENFATSRPPDPDSEIEHGKLSLQRESSRISTFGGRDPFVHLDYDASCEPLYDNKHHRLWAGLHDGTVAAIELLE</sequence>
<protein>
    <submittedName>
        <fullName evidence="6">WD40-repeat containing protein</fullName>
    </submittedName>
</protein>
<dbReference type="Pfam" id="PF00931">
    <property type="entry name" value="NB-ARC"/>
    <property type="match status" value="1"/>
</dbReference>
<dbReference type="STRING" id="2769.R7QCZ9"/>
<dbReference type="Gene3D" id="2.130.10.10">
    <property type="entry name" value="YVTN repeat-like/Quinoprotein amine dehydrogenase"/>
    <property type="match status" value="4"/>
</dbReference>
<feature type="repeat" description="WD" evidence="3">
    <location>
        <begin position="1061"/>
        <end position="1102"/>
    </location>
</feature>
<feature type="repeat" description="WD" evidence="3">
    <location>
        <begin position="978"/>
        <end position="1011"/>
    </location>
</feature>
<organism evidence="6 7">
    <name type="scientific">Chondrus crispus</name>
    <name type="common">Carrageen Irish moss</name>
    <name type="synonym">Polymorpha crispa</name>
    <dbReference type="NCBI Taxonomy" id="2769"/>
    <lineage>
        <taxon>Eukaryota</taxon>
        <taxon>Rhodophyta</taxon>
        <taxon>Florideophyceae</taxon>
        <taxon>Rhodymeniophycidae</taxon>
        <taxon>Gigartinales</taxon>
        <taxon>Gigartinaceae</taxon>
        <taxon>Chondrus</taxon>
    </lineage>
</organism>
<dbReference type="SMART" id="SM00320">
    <property type="entry name" value="WD40"/>
    <property type="match status" value="10"/>
</dbReference>
<dbReference type="CDD" id="cd00200">
    <property type="entry name" value="WD40"/>
    <property type="match status" value="2"/>
</dbReference>
<evidence type="ECO:0000256" key="1">
    <source>
        <dbReference type="ARBA" id="ARBA00022574"/>
    </source>
</evidence>
<feature type="repeat" description="WD" evidence="3">
    <location>
        <begin position="1192"/>
        <end position="1233"/>
    </location>
</feature>
<dbReference type="Gene3D" id="3.40.50.300">
    <property type="entry name" value="P-loop containing nucleotide triphosphate hydrolases"/>
    <property type="match status" value="1"/>
</dbReference>
<evidence type="ECO:0000256" key="4">
    <source>
        <dbReference type="SAM" id="MobiDB-lite"/>
    </source>
</evidence>
<name>R7QCZ9_CHOCR</name>
<dbReference type="Gramene" id="CDF35648">
    <property type="protein sequence ID" value="CDF35648"/>
    <property type="gene ID" value="CHC_T00009397001"/>
</dbReference>
<dbReference type="EMBL" id="HG001739">
    <property type="protein sequence ID" value="CDF35648.1"/>
    <property type="molecule type" value="Genomic_DNA"/>
</dbReference>
<keyword evidence="2" id="KW-0677">Repeat</keyword>
<keyword evidence="1 3" id="KW-0853">WD repeat</keyword>
<dbReference type="Proteomes" id="UP000012073">
    <property type="component" value="Unassembled WGS sequence"/>
</dbReference>
<dbReference type="InterPro" id="IPR011047">
    <property type="entry name" value="Quinoprotein_ADH-like_sf"/>
</dbReference>
<keyword evidence="7" id="KW-1185">Reference proteome</keyword>
<feature type="domain" description="NB-ARC" evidence="5">
    <location>
        <begin position="220"/>
        <end position="376"/>
    </location>
</feature>
<feature type="repeat" description="WD" evidence="3">
    <location>
        <begin position="895"/>
        <end position="936"/>
    </location>
</feature>
<dbReference type="InterPro" id="IPR002182">
    <property type="entry name" value="NB-ARC"/>
</dbReference>
<dbReference type="GO" id="GO:0043531">
    <property type="term" value="F:ADP binding"/>
    <property type="evidence" value="ECO:0007669"/>
    <property type="project" value="InterPro"/>
</dbReference>
<dbReference type="SUPFAM" id="SSF50998">
    <property type="entry name" value="Quinoprotein alcohol dehydrogenase-like"/>
    <property type="match status" value="1"/>
</dbReference>
<feature type="repeat" description="WD" evidence="3">
    <location>
        <begin position="1148"/>
        <end position="1180"/>
    </location>
</feature>
<evidence type="ECO:0000313" key="6">
    <source>
        <dbReference type="EMBL" id="CDF35648.1"/>
    </source>
</evidence>
<dbReference type="InterPro" id="IPR020472">
    <property type="entry name" value="WD40_PAC1"/>
</dbReference>
<dbReference type="PROSITE" id="PS50082">
    <property type="entry name" value="WD_REPEATS_2"/>
    <property type="match status" value="7"/>
</dbReference>
<dbReference type="InterPro" id="IPR027417">
    <property type="entry name" value="P-loop_NTPase"/>
</dbReference>
<dbReference type="PANTHER" id="PTHR19848:SF8">
    <property type="entry name" value="F-BOX AND WD REPEAT DOMAIN CONTAINING 7"/>
    <property type="match status" value="1"/>
</dbReference>
<dbReference type="PRINTS" id="PR00320">
    <property type="entry name" value="GPROTEINBRPT"/>
</dbReference>
<evidence type="ECO:0000313" key="7">
    <source>
        <dbReference type="Proteomes" id="UP000012073"/>
    </source>
</evidence>